<evidence type="ECO:0000313" key="1">
    <source>
        <dbReference type="EMBL" id="JAP13145.1"/>
    </source>
</evidence>
<reference evidence="1" key="1">
    <citation type="submission" date="2015-12" db="EMBL/GenBank/DDBJ databases">
        <title>Gene expression during late stages of embryo sac development: a critical building block for successful pollen-pistil interactions.</title>
        <authorList>
            <person name="Liu Y."/>
            <person name="Joly V."/>
            <person name="Sabar M."/>
            <person name="Matton D.P."/>
        </authorList>
    </citation>
    <scope>NUCLEOTIDE SEQUENCE</scope>
</reference>
<proteinExistence type="predicted"/>
<sequence>MNFPITSLKGFHNFLYPTKDRHMQVTCVHFHSFTIQHNISHLPIQGESSASSHYGILNFHKA</sequence>
<dbReference type="AlphaFoldDB" id="A0A0V0GZG2"/>
<protein>
    <submittedName>
        <fullName evidence="1">Putative ovule protein</fullName>
    </submittedName>
</protein>
<accession>A0A0V0GZG2</accession>
<name>A0A0V0GZG2_SOLCH</name>
<dbReference type="EMBL" id="GEDG01028489">
    <property type="protein sequence ID" value="JAP13145.1"/>
    <property type="molecule type" value="Transcribed_RNA"/>
</dbReference>
<organism evidence="1">
    <name type="scientific">Solanum chacoense</name>
    <name type="common">Chaco potato</name>
    <dbReference type="NCBI Taxonomy" id="4108"/>
    <lineage>
        <taxon>Eukaryota</taxon>
        <taxon>Viridiplantae</taxon>
        <taxon>Streptophyta</taxon>
        <taxon>Embryophyta</taxon>
        <taxon>Tracheophyta</taxon>
        <taxon>Spermatophyta</taxon>
        <taxon>Magnoliopsida</taxon>
        <taxon>eudicotyledons</taxon>
        <taxon>Gunneridae</taxon>
        <taxon>Pentapetalae</taxon>
        <taxon>asterids</taxon>
        <taxon>lamiids</taxon>
        <taxon>Solanales</taxon>
        <taxon>Solanaceae</taxon>
        <taxon>Solanoideae</taxon>
        <taxon>Solaneae</taxon>
        <taxon>Solanum</taxon>
    </lineage>
</organism>